<dbReference type="OMA" id="MHEYSRR"/>
<protein>
    <submittedName>
        <fullName evidence="3">Biogenesis of lysosome-related organelles complex 1 subunit 7</fullName>
    </submittedName>
</protein>
<sequence>MSSVPCCRSLQNGLISRLEQSDEYFTSEHRMEIDNTLNKIQPYSERIQALNRDILDLTKRVRSALLRVQALCKEQIVETVLRN</sequence>
<dbReference type="AlphaFoldDB" id="A0A0N5D9T4"/>
<name>A0A0N5D9T4_THECL</name>
<organism evidence="3">
    <name type="scientific">Thelazia callipaeda</name>
    <name type="common">Oriental eyeworm</name>
    <name type="synonym">Parasitic nematode</name>
    <dbReference type="NCBI Taxonomy" id="103827"/>
    <lineage>
        <taxon>Eukaryota</taxon>
        <taxon>Metazoa</taxon>
        <taxon>Ecdysozoa</taxon>
        <taxon>Nematoda</taxon>
        <taxon>Chromadorea</taxon>
        <taxon>Rhabditida</taxon>
        <taxon>Spirurina</taxon>
        <taxon>Spiruromorpha</taxon>
        <taxon>Thelazioidea</taxon>
        <taxon>Thelaziidae</taxon>
        <taxon>Thelazia</taxon>
    </lineage>
</organism>
<dbReference type="Proteomes" id="UP000276776">
    <property type="component" value="Unassembled WGS sequence"/>
</dbReference>
<keyword evidence="2" id="KW-1185">Reference proteome</keyword>
<evidence type="ECO:0000313" key="2">
    <source>
        <dbReference type="Proteomes" id="UP000276776"/>
    </source>
</evidence>
<dbReference type="EMBL" id="UYYF01004908">
    <property type="protein sequence ID" value="VDN07559.1"/>
    <property type="molecule type" value="Genomic_DNA"/>
</dbReference>
<dbReference type="WBParaSite" id="TCLT_0000990401-mRNA-1">
    <property type="protein sequence ID" value="TCLT_0000990401-mRNA-1"/>
    <property type="gene ID" value="TCLT_0000990401"/>
</dbReference>
<dbReference type="OrthoDB" id="5833511at2759"/>
<reference evidence="1 2" key="2">
    <citation type="submission" date="2018-11" db="EMBL/GenBank/DDBJ databases">
        <authorList>
            <consortium name="Pathogen Informatics"/>
        </authorList>
    </citation>
    <scope>NUCLEOTIDE SEQUENCE [LARGE SCALE GENOMIC DNA]</scope>
</reference>
<gene>
    <name evidence="1" type="ORF">TCLT_LOCUS9893</name>
</gene>
<reference evidence="3" key="1">
    <citation type="submission" date="2017-02" db="UniProtKB">
        <authorList>
            <consortium name="WormBaseParasite"/>
        </authorList>
    </citation>
    <scope>IDENTIFICATION</scope>
</reference>
<proteinExistence type="predicted"/>
<evidence type="ECO:0000313" key="3">
    <source>
        <dbReference type="WBParaSite" id="TCLT_0000990401-mRNA-1"/>
    </source>
</evidence>
<accession>A0A0N5D9T4</accession>
<evidence type="ECO:0000313" key="1">
    <source>
        <dbReference type="EMBL" id="VDN07559.1"/>
    </source>
</evidence>